<sequence length="427" mass="45340">MLSLVAVGALLLTILFAGLPVAFSLGSTSALLIWLQDLPAGIIGHTLFSSLDSFVLLAVPLFILMSQILLEGKVGDGLFEAMNVWVRHLPGGLAIATILSCAFFAAITGSSAATAATVGLVALPALLERGYERRFVYGLIAAGGTLGILIPPSIPMILYGAVTEESVGRLFMAGVVPGLVLTGLFMAYAVWKSRRGGFRPMERASWEERWRVTRQNIWGIVLPLLILGGIYTGAFTPTEAAAVGLVYSLAVTLIVYRTLRLRDIPGVCLRSVGTSCMIAMIMAGALLFGKVMTLLEIPQALTHSVVAANLSPLAFILAMNVVMLLLGCVLETVSIILLTMPLVAPLLGLLGIDPIWYAVIVTVNMEMALITPPVGVNLYVISGISKEARMADIINGVLPFLLIMVVMLVIVVAFPQLSLWLPAAMKG</sequence>
<dbReference type="AlphaFoldDB" id="A0A9Q7AR11"/>
<gene>
    <name evidence="9" type="ORF">KAR29_04595</name>
</gene>
<organism evidence="9 10">
    <name type="scientific">Aminithiophilus ramosus</name>
    <dbReference type="NCBI Taxonomy" id="3029084"/>
    <lineage>
        <taxon>Bacteria</taxon>
        <taxon>Thermotogati</taxon>
        <taxon>Synergistota</taxon>
        <taxon>Synergistia</taxon>
        <taxon>Synergistales</taxon>
        <taxon>Aminithiophilaceae</taxon>
        <taxon>Aminithiophilus</taxon>
    </lineage>
</organism>
<evidence type="ECO:0000256" key="7">
    <source>
        <dbReference type="SAM" id="Phobius"/>
    </source>
</evidence>
<keyword evidence="4 7" id="KW-0812">Transmembrane</keyword>
<dbReference type="PANTHER" id="PTHR33362">
    <property type="entry name" value="SIALIC ACID TRAP TRANSPORTER PERMEASE PROTEIN SIAT-RELATED"/>
    <property type="match status" value="1"/>
</dbReference>
<evidence type="ECO:0000256" key="5">
    <source>
        <dbReference type="ARBA" id="ARBA00022989"/>
    </source>
</evidence>
<feature type="transmembrane region" description="Helical" evidence="7">
    <location>
        <begin position="393"/>
        <end position="417"/>
    </location>
</feature>
<feature type="transmembrane region" description="Helical" evidence="7">
    <location>
        <begin position="90"/>
        <end position="123"/>
    </location>
</feature>
<evidence type="ECO:0000256" key="1">
    <source>
        <dbReference type="ARBA" id="ARBA00004429"/>
    </source>
</evidence>
<dbReference type="GO" id="GO:0022857">
    <property type="term" value="F:transmembrane transporter activity"/>
    <property type="evidence" value="ECO:0007669"/>
    <property type="project" value="TreeGrafter"/>
</dbReference>
<dbReference type="InterPro" id="IPR010656">
    <property type="entry name" value="DctM"/>
</dbReference>
<feature type="transmembrane region" description="Helical" evidence="7">
    <location>
        <begin position="217"/>
        <end position="234"/>
    </location>
</feature>
<dbReference type="PANTHER" id="PTHR33362:SF5">
    <property type="entry name" value="C4-DICARBOXYLATE TRAP TRANSPORTER LARGE PERMEASE PROTEIN DCTM"/>
    <property type="match status" value="1"/>
</dbReference>
<keyword evidence="6 7" id="KW-0472">Membrane</keyword>
<dbReference type="Pfam" id="PF06808">
    <property type="entry name" value="DctM"/>
    <property type="match status" value="1"/>
</dbReference>
<evidence type="ECO:0000313" key="9">
    <source>
        <dbReference type="EMBL" id="QTX33182.1"/>
    </source>
</evidence>
<keyword evidence="5 7" id="KW-1133">Transmembrane helix</keyword>
<dbReference type="GO" id="GO:0005886">
    <property type="term" value="C:plasma membrane"/>
    <property type="evidence" value="ECO:0007669"/>
    <property type="project" value="UniProtKB-SubCell"/>
</dbReference>
<dbReference type="KEGG" id="aram:KAR29_04595"/>
<proteinExistence type="predicted"/>
<evidence type="ECO:0000256" key="3">
    <source>
        <dbReference type="ARBA" id="ARBA00022519"/>
    </source>
</evidence>
<feature type="transmembrane region" description="Helical" evidence="7">
    <location>
        <begin position="300"/>
        <end position="317"/>
    </location>
</feature>
<feature type="transmembrane region" description="Helical" evidence="7">
    <location>
        <begin position="47"/>
        <end position="70"/>
    </location>
</feature>
<dbReference type="PIRSF" id="PIRSF006066">
    <property type="entry name" value="HI0050"/>
    <property type="match status" value="1"/>
</dbReference>
<comment type="subcellular location">
    <subcellularLocation>
        <location evidence="1">Cell inner membrane</location>
        <topology evidence="1">Multi-pass membrane protein</topology>
    </subcellularLocation>
</comment>
<feature type="domain" description="TRAP C4-dicarboxylate transport system permease DctM subunit" evidence="8">
    <location>
        <begin position="10"/>
        <end position="417"/>
    </location>
</feature>
<feature type="transmembrane region" description="Helical" evidence="7">
    <location>
        <begin position="268"/>
        <end position="288"/>
    </location>
</feature>
<keyword evidence="2" id="KW-1003">Cell membrane</keyword>
<protein>
    <submittedName>
        <fullName evidence="9">TRAP transporter large permease subunit</fullName>
    </submittedName>
</protein>
<feature type="transmembrane region" description="Helical" evidence="7">
    <location>
        <begin position="6"/>
        <end position="35"/>
    </location>
</feature>
<evidence type="ECO:0000256" key="6">
    <source>
        <dbReference type="ARBA" id="ARBA00023136"/>
    </source>
</evidence>
<reference evidence="10" key="1">
    <citation type="submission" date="2021-04" db="EMBL/GenBank/DDBJ databases">
        <title>A novel Synergistetes isolate from a pyrite-forming mixed culture.</title>
        <authorList>
            <person name="Bunk B."/>
            <person name="Sproer C."/>
            <person name="Spring S."/>
            <person name="Pester M."/>
        </authorList>
    </citation>
    <scope>NUCLEOTIDE SEQUENCE [LARGE SCALE GENOMIC DNA]</scope>
    <source>
        <strain evidence="10">J.5.4.2-T.3.5.2</strain>
    </source>
</reference>
<accession>A0A9Q7AR11</accession>
<feature type="transmembrane region" description="Helical" evidence="7">
    <location>
        <begin position="240"/>
        <end position="256"/>
    </location>
</feature>
<dbReference type="InterPro" id="IPR004681">
    <property type="entry name" value="TRAP_DctM"/>
</dbReference>
<dbReference type="Proteomes" id="UP000671879">
    <property type="component" value="Chromosome"/>
</dbReference>
<keyword evidence="10" id="KW-1185">Reference proteome</keyword>
<evidence type="ECO:0000259" key="8">
    <source>
        <dbReference type="Pfam" id="PF06808"/>
    </source>
</evidence>
<evidence type="ECO:0000313" key="10">
    <source>
        <dbReference type="Proteomes" id="UP000671879"/>
    </source>
</evidence>
<feature type="transmembrane region" description="Helical" evidence="7">
    <location>
        <begin position="355"/>
        <end position="381"/>
    </location>
</feature>
<dbReference type="RefSeq" id="WP_274374459.1">
    <property type="nucleotide sequence ID" value="NZ_CP072943.1"/>
</dbReference>
<feature type="transmembrane region" description="Helical" evidence="7">
    <location>
        <begin position="135"/>
        <end position="158"/>
    </location>
</feature>
<dbReference type="NCBIfam" id="TIGR00786">
    <property type="entry name" value="dctM"/>
    <property type="match status" value="1"/>
</dbReference>
<keyword evidence="3" id="KW-0997">Cell inner membrane</keyword>
<dbReference type="EMBL" id="CP072943">
    <property type="protein sequence ID" value="QTX33182.1"/>
    <property type="molecule type" value="Genomic_DNA"/>
</dbReference>
<feature type="transmembrane region" description="Helical" evidence="7">
    <location>
        <begin position="170"/>
        <end position="191"/>
    </location>
</feature>
<evidence type="ECO:0000256" key="4">
    <source>
        <dbReference type="ARBA" id="ARBA00022692"/>
    </source>
</evidence>
<evidence type="ECO:0000256" key="2">
    <source>
        <dbReference type="ARBA" id="ARBA00022475"/>
    </source>
</evidence>
<name>A0A9Q7AR11_9BACT</name>